<dbReference type="RefSeq" id="WP_146960875.1">
    <property type="nucleotide sequence ID" value="NZ_CP042467.1"/>
</dbReference>
<accession>A0A5B8XSF3</accession>
<dbReference type="OrthoDB" id="572368at2"/>
<keyword evidence="2" id="KW-1185">Reference proteome</keyword>
<gene>
    <name evidence="1" type="ORF">FRD01_14615</name>
</gene>
<protein>
    <submittedName>
        <fullName evidence="1">DUF1819 domain-containing protein</fullName>
    </submittedName>
</protein>
<organism evidence="1 2">
    <name type="scientific">Microvenator marinus</name>
    <dbReference type="NCBI Taxonomy" id="2600177"/>
    <lineage>
        <taxon>Bacteria</taxon>
        <taxon>Deltaproteobacteria</taxon>
        <taxon>Bradymonadales</taxon>
        <taxon>Microvenatoraceae</taxon>
        <taxon>Microvenator</taxon>
    </lineage>
</organism>
<name>A0A5B8XSF3_9DELT</name>
<proteinExistence type="predicted"/>
<dbReference type="EMBL" id="CP042467">
    <property type="protein sequence ID" value="QED28445.1"/>
    <property type="molecule type" value="Genomic_DNA"/>
</dbReference>
<dbReference type="AlphaFoldDB" id="A0A5B8XSF3"/>
<dbReference type="Gene3D" id="1.10.3540.10">
    <property type="entry name" value="uncharacterized protein from magnetospirillum magneticum domain"/>
    <property type="match status" value="1"/>
</dbReference>
<reference evidence="1 2" key="1">
    <citation type="submission" date="2019-08" db="EMBL/GenBank/DDBJ databases">
        <authorList>
            <person name="Liang Q."/>
        </authorList>
    </citation>
    <scope>NUCLEOTIDE SEQUENCE [LARGE SCALE GENOMIC DNA]</scope>
    <source>
        <strain evidence="1 2">V1718</strain>
    </source>
</reference>
<evidence type="ECO:0000313" key="1">
    <source>
        <dbReference type="EMBL" id="QED28445.1"/>
    </source>
</evidence>
<evidence type="ECO:0000313" key="2">
    <source>
        <dbReference type="Proteomes" id="UP000321595"/>
    </source>
</evidence>
<dbReference type="Proteomes" id="UP000321595">
    <property type="component" value="Chromosome"/>
</dbReference>
<dbReference type="InterPro" id="IPR023137">
    <property type="entry name" value="BrxA_sf"/>
</dbReference>
<dbReference type="KEGG" id="bbae:FRD01_14615"/>
<sequence>MGSESTKLHTRILRYELGADDARVYWKRHHAGLSANEAFEHYWFGAKSMPRVENILSNMEARFGAYPNALAVLEQWTTMSPRTRAMICHWHTQLADPFYRSFTADFLVERRELGYLAVTREQVSEWVSGVFPQWAAATTRTATSKLLTTAFKAGLIESGRSPRTLTYPLVEDLALEYILYLLRETTFEGSILRNPYLVSVGLVESDLTYRLRKLHGIDFKQQGSIVEFGWRYDDLTEWGRATIHQDESPAEAS</sequence>